<accession>A0ABV6XIB9</accession>
<comment type="caution">
    <text evidence="3">The sequence shown here is derived from an EMBL/GenBank/DDBJ whole genome shotgun (WGS) entry which is preliminary data.</text>
</comment>
<name>A0ABV6XIB9_9ACTN</name>
<dbReference type="RefSeq" id="WP_380563583.1">
    <property type="nucleotide sequence ID" value="NZ_JBEUKS010000002.1"/>
</dbReference>
<feature type="domain" description="TadE-like" evidence="2">
    <location>
        <begin position="19"/>
        <end position="61"/>
    </location>
</feature>
<evidence type="ECO:0000313" key="4">
    <source>
        <dbReference type="Proteomes" id="UP001592581"/>
    </source>
</evidence>
<evidence type="ECO:0000256" key="1">
    <source>
        <dbReference type="SAM" id="Phobius"/>
    </source>
</evidence>
<keyword evidence="1" id="KW-0812">Transmembrane</keyword>
<gene>
    <name evidence="3" type="ORF">ABUW04_06935</name>
</gene>
<feature type="transmembrane region" description="Helical" evidence="1">
    <location>
        <begin position="21"/>
        <end position="42"/>
    </location>
</feature>
<dbReference type="InterPro" id="IPR012495">
    <property type="entry name" value="TadE-like_dom"/>
</dbReference>
<protein>
    <submittedName>
        <fullName evidence="3">TadE/TadG family type IV pilus assembly protein</fullName>
    </submittedName>
</protein>
<sequence>MRIPSSARTGPRSRRRDAGSASVEMVLITPLIVLLLLLVVAMSRMVSARIDTDAAAQQAARAASLARDPDSADRAARQAAESTLAGEGRTCGSVQVSTDAGAFRAGGIATVTVTCTTTLSDLGLPLPGHHDSTSRAAAPVDTFTYREAAP</sequence>
<keyword evidence="4" id="KW-1185">Reference proteome</keyword>
<evidence type="ECO:0000313" key="3">
    <source>
        <dbReference type="EMBL" id="MFC1437990.1"/>
    </source>
</evidence>
<dbReference type="Pfam" id="PF07811">
    <property type="entry name" value="TadE"/>
    <property type="match status" value="1"/>
</dbReference>
<dbReference type="EMBL" id="JBEUKS010000002">
    <property type="protein sequence ID" value="MFC1437990.1"/>
    <property type="molecule type" value="Genomic_DNA"/>
</dbReference>
<proteinExistence type="predicted"/>
<dbReference type="Proteomes" id="UP001592581">
    <property type="component" value="Unassembled WGS sequence"/>
</dbReference>
<reference evidence="3 4" key="1">
    <citation type="submission" date="2024-06" db="EMBL/GenBank/DDBJ databases">
        <authorList>
            <person name="Lee S.D."/>
        </authorList>
    </citation>
    <scope>NUCLEOTIDE SEQUENCE [LARGE SCALE GENOMIC DNA]</scope>
    <source>
        <strain evidence="3 4">N1-10</strain>
    </source>
</reference>
<evidence type="ECO:0000259" key="2">
    <source>
        <dbReference type="Pfam" id="PF07811"/>
    </source>
</evidence>
<keyword evidence="1" id="KW-1133">Transmembrane helix</keyword>
<keyword evidence="1" id="KW-0472">Membrane</keyword>
<organism evidence="3 4">
    <name type="scientific">Streptacidiphilus jeojiensis</name>
    <dbReference type="NCBI Taxonomy" id="3229225"/>
    <lineage>
        <taxon>Bacteria</taxon>
        <taxon>Bacillati</taxon>
        <taxon>Actinomycetota</taxon>
        <taxon>Actinomycetes</taxon>
        <taxon>Kitasatosporales</taxon>
        <taxon>Streptomycetaceae</taxon>
        <taxon>Streptacidiphilus</taxon>
    </lineage>
</organism>